<dbReference type="EMBL" id="JAUHMF010000001">
    <property type="protein sequence ID" value="MDT8897887.1"/>
    <property type="molecule type" value="Genomic_DNA"/>
</dbReference>
<sequence length="378" mass="42954">MRVLICRSNPIAPDPRVEKTARTLCQAGFEVRVLGWDRTASLSRQEERNGIIIKRLPIRARFGSGLGNLPQLMRWQIGLMAWLIHHRDTYDLIHACDFDTVIPALLMKFLWRKTVIYDIFDFYADHLRKTPDWIKRIIRRVDLWVIGKVDAVILVDDARRAQIAGASPRVLEIIYNSPEDVNLKVIGASHTDHKGLRIAYVGLLQKERGLFELLDVLEKHTDWHLDLAGFGGDEQKILDRIRGMSNVTWHGRVDYQCALALSMAADVLLATYDPSIPNHRYSSPNKVFEAMMLGKPIIVARGTNMDNIITQAGCGLVVDYGSVTALEQALCTLAGDPQLRLRLGQNGRRTYEQKFAWNIMADRLLGLYRRVVSRNGMS</sequence>
<dbReference type="Pfam" id="PF00534">
    <property type="entry name" value="Glycos_transf_1"/>
    <property type="match status" value="1"/>
</dbReference>
<accession>A0ABU3NPF9</accession>
<dbReference type="RefSeq" id="WP_315624539.1">
    <property type="nucleotide sequence ID" value="NZ_JAUHMF010000001.1"/>
</dbReference>
<evidence type="ECO:0000313" key="3">
    <source>
        <dbReference type="EMBL" id="MDT8897887.1"/>
    </source>
</evidence>
<feature type="domain" description="Glycosyl transferase family 1" evidence="1">
    <location>
        <begin position="192"/>
        <end position="349"/>
    </location>
</feature>
<dbReference type="PANTHER" id="PTHR12526">
    <property type="entry name" value="GLYCOSYLTRANSFERASE"/>
    <property type="match status" value="1"/>
</dbReference>
<name>A0ABU3NPF9_9CHLR</name>
<gene>
    <name evidence="3" type="ORF">QYE77_06370</name>
</gene>
<dbReference type="Gene3D" id="3.40.50.2000">
    <property type="entry name" value="Glycogen Phosphorylase B"/>
    <property type="match status" value="2"/>
</dbReference>
<protein>
    <submittedName>
        <fullName evidence="3">Glycosyltransferase family 4 protein</fullName>
    </submittedName>
</protein>
<dbReference type="Proteomes" id="UP001254165">
    <property type="component" value="Unassembled WGS sequence"/>
</dbReference>
<evidence type="ECO:0000259" key="2">
    <source>
        <dbReference type="Pfam" id="PF13579"/>
    </source>
</evidence>
<organism evidence="3 4">
    <name type="scientific">Thermanaerothrix solaris</name>
    <dbReference type="NCBI Taxonomy" id="3058434"/>
    <lineage>
        <taxon>Bacteria</taxon>
        <taxon>Bacillati</taxon>
        <taxon>Chloroflexota</taxon>
        <taxon>Anaerolineae</taxon>
        <taxon>Anaerolineales</taxon>
        <taxon>Anaerolineaceae</taxon>
        <taxon>Thermanaerothrix</taxon>
    </lineage>
</organism>
<evidence type="ECO:0000313" key="4">
    <source>
        <dbReference type="Proteomes" id="UP001254165"/>
    </source>
</evidence>
<dbReference type="InterPro" id="IPR001296">
    <property type="entry name" value="Glyco_trans_1"/>
</dbReference>
<comment type="caution">
    <text evidence="3">The sequence shown here is derived from an EMBL/GenBank/DDBJ whole genome shotgun (WGS) entry which is preliminary data.</text>
</comment>
<dbReference type="SUPFAM" id="SSF53756">
    <property type="entry name" value="UDP-Glycosyltransferase/glycogen phosphorylase"/>
    <property type="match status" value="1"/>
</dbReference>
<proteinExistence type="predicted"/>
<feature type="domain" description="Glycosyltransferase subfamily 4-like N-terminal" evidence="2">
    <location>
        <begin position="15"/>
        <end position="164"/>
    </location>
</feature>
<dbReference type="CDD" id="cd03794">
    <property type="entry name" value="GT4_WbuB-like"/>
    <property type="match status" value="1"/>
</dbReference>
<keyword evidence="4" id="KW-1185">Reference proteome</keyword>
<dbReference type="InterPro" id="IPR028098">
    <property type="entry name" value="Glyco_trans_4-like_N"/>
</dbReference>
<dbReference type="Pfam" id="PF13579">
    <property type="entry name" value="Glyco_trans_4_4"/>
    <property type="match status" value="1"/>
</dbReference>
<reference evidence="3 4" key="1">
    <citation type="submission" date="2023-07" db="EMBL/GenBank/DDBJ databases">
        <title>Novel species of Thermanaerothrix with wide hydrolytic capabilities.</title>
        <authorList>
            <person name="Zayulina K.S."/>
            <person name="Podosokorskaya O.A."/>
            <person name="Elcheninov A.G."/>
        </authorList>
    </citation>
    <scope>NUCLEOTIDE SEQUENCE [LARGE SCALE GENOMIC DNA]</scope>
    <source>
        <strain evidence="3 4">4228-RoL</strain>
    </source>
</reference>
<evidence type="ECO:0000259" key="1">
    <source>
        <dbReference type="Pfam" id="PF00534"/>
    </source>
</evidence>